<organism evidence="2 3">
    <name type="scientific">Plectosphaerella plurivora</name>
    <dbReference type="NCBI Taxonomy" id="936078"/>
    <lineage>
        <taxon>Eukaryota</taxon>
        <taxon>Fungi</taxon>
        <taxon>Dikarya</taxon>
        <taxon>Ascomycota</taxon>
        <taxon>Pezizomycotina</taxon>
        <taxon>Sordariomycetes</taxon>
        <taxon>Hypocreomycetidae</taxon>
        <taxon>Glomerellales</taxon>
        <taxon>Plectosphaerellaceae</taxon>
        <taxon>Plectosphaerella</taxon>
    </lineage>
</organism>
<name>A0A9P8V3I2_9PEZI</name>
<reference evidence="2" key="1">
    <citation type="journal article" date="2021" name="Nat. Commun.">
        <title>Genetic determinants of endophytism in the Arabidopsis root mycobiome.</title>
        <authorList>
            <person name="Mesny F."/>
            <person name="Miyauchi S."/>
            <person name="Thiergart T."/>
            <person name="Pickel B."/>
            <person name="Atanasova L."/>
            <person name="Karlsson M."/>
            <person name="Huettel B."/>
            <person name="Barry K.W."/>
            <person name="Haridas S."/>
            <person name="Chen C."/>
            <person name="Bauer D."/>
            <person name="Andreopoulos W."/>
            <person name="Pangilinan J."/>
            <person name="LaButti K."/>
            <person name="Riley R."/>
            <person name="Lipzen A."/>
            <person name="Clum A."/>
            <person name="Drula E."/>
            <person name="Henrissat B."/>
            <person name="Kohler A."/>
            <person name="Grigoriev I.V."/>
            <person name="Martin F.M."/>
            <person name="Hacquard S."/>
        </authorList>
    </citation>
    <scope>NUCLEOTIDE SEQUENCE</scope>
    <source>
        <strain evidence="2">MPI-SDFR-AT-0117</strain>
    </source>
</reference>
<evidence type="ECO:0000313" key="3">
    <source>
        <dbReference type="Proteomes" id="UP000770015"/>
    </source>
</evidence>
<sequence>MDPLSITAGVIAVATLAFQSSKALHDLVETYRHSNKMFSDLSAEIDSLSGVLCSLQTVSGDDRGFSFSQTQCRVLKTAEVALRNCTSTLDAFGAKVNKLMSNSTAGNMSKRDKFLLHLKTNDIAAFRIQLGSYKSTLTIVLHSLNRKSSDKSNAELATKIDGVAGLLTGQMEGLKLAI</sequence>
<dbReference type="EMBL" id="JAGSXJ010000033">
    <property type="protein sequence ID" value="KAH6668665.1"/>
    <property type="molecule type" value="Genomic_DNA"/>
</dbReference>
<evidence type="ECO:0000313" key="2">
    <source>
        <dbReference type="EMBL" id="KAH6668665.1"/>
    </source>
</evidence>
<comment type="caution">
    <text evidence="2">The sequence shown here is derived from an EMBL/GenBank/DDBJ whole genome shotgun (WGS) entry which is preliminary data.</text>
</comment>
<dbReference type="Proteomes" id="UP000770015">
    <property type="component" value="Unassembled WGS sequence"/>
</dbReference>
<keyword evidence="3" id="KW-1185">Reference proteome</keyword>
<evidence type="ECO:0000259" key="1">
    <source>
        <dbReference type="Pfam" id="PF17111"/>
    </source>
</evidence>
<gene>
    <name evidence="2" type="ORF">F5X68DRAFT_216602</name>
</gene>
<dbReference type="AlphaFoldDB" id="A0A9P8V3I2"/>
<dbReference type="InterPro" id="IPR031348">
    <property type="entry name" value="PigL_N"/>
</dbReference>
<proteinExistence type="predicted"/>
<protein>
    <recommendedName>
        <fullName evidence="1">Azaphilone pigments biosynthesis cluster protein L N-terminal domain-containing protein</fullName>
    </recommendedName>
</protein>
<accession>A0A9P8V3I2</accession>
<dbReference type="OrthoDB" id="428260at2759"/>
<dbReference type="Pfam" id="PF17111">
    <property type="entry name" value="PigL_N"/>
    <property type="match status" value="1"/>
</dbReference>
<feature type="domain" description="Azaphilone pigments biosynthesis cluster protein L N-terminal" evidence="1">
    <location>
        <begin position="1"/>
        <end position="153"/>
    </location>
</feature>